<reference evidence="2" key="1">
    <citation type="journal article" date="2020" name="Stud. Mycol.">
        <title>101 Dothideomycetes genomes: a test case for predicting lifestyles and emergence of pathogens.</title>
        <authorList>
            <person name="Haridas S."/>
            <person name="Albert R."/>
            <person name="Binder M."/>
            <person name="Bloem J."/>
            <person name="Labutti K."/>
            <person name="Salamov A."/>
            <person name="Andreopoulos B."/>
            <person name="Baker S."/>
            <person name="Barry K."/>
            <person name="Bills G."/>
            <person name="Bluhm B."/>
            <person name="Cannon C."/>
            <person name="Castanera R."/>
            <person name="Culley D."/>
            <person name="Daum C."/>
            <person name="Ezra D."/>
            <person name="Gonzalez J."/>
            <person name="Henrissat B."/>
            <person name="Kuo A."/>
            <person name="Liang C."/>
            <person name="Lipzen A."/>
            <person name="Lutzoni F."/>
            <person name="Magnuson J."/>
            <person name="Mondo S."/>
            <person name="Nolan M."/>
            <person name="Ohm R."/>
            <person name="Pangilinan J."/>
            <person name="Park H.-J."/>
            <person name="Ramirez L."/>
            <person name="Alfaro M."/>
            <person name="Sun H."/>
            <person name="Tritt A."/>
            <person name="Yoshinaga Y."/>
            <person name="Zwiers L.-H."/>
            <person name="Turgeon B."/>
            <person name="Goodwin S."/>
            <person name="Spatafora J."/>
            <person name="Crous P."/>
            <person name="Grigoriev I."/>
        </authorList>
    </citation>
    <scope>NUCLEOTIDE SEQUENCE</scope>
    <source>
        <strain evidence="2">CBS 473.64</strain>
    </source>
</reference>
<organism evidence="2 3">
    <name type="scientific">Massarina eburnea CBS 473.64</name>
    <dbReference type="NCBI Taxonomy" id="1395130"/>
    <lineage>
        <taxon>Eukaryota</taxon>
        <taxon>Fungi</taxon>
        <taxon>Dikarya</taxon>
        <taxon>Ascomycota</taxon>
        <taxon>Pezizomycotina</taxon>
        <taxon>Dothideomycetes</taxon>
        <taxon>Pleosporomycetidae</taxon>
        <taxon>Pleosporales</taxon>
        <taxon>Massarineae</taxon>
        <taxon>Massarinaceae</taxon>
        <taxon>Massarina</taxon>
    </lineage>
</organism>
<evidence type="ECO:0000313" key="2">
    <source>
        <dbReference type="EMBL" id="KAF2634721.1"/>
    </source>
</evidence>
<feature type="compositionally biased region" description="Polar residues" evidence="1">
    <location>
        <begin position="22"/>
        <end position="36"/>
    </location>
</feature>
<keyword evidence="3" id="KW-1185">Reference proteome</keyword>
<sequence>MGYKGRGLQLYVLTFKSRIPTKYTNSSTWHPETSNSRLRKRKLKNGLEDSEALPHPPQDPQRPREQSRNHQHTTTHGRPANHRDTPKPHPPPQPSDRNQVPNKIRNRQRLAFQQYSLIQPCLRKRRSKTTGRCGDATAIGARAGILWIWKGIVWRRGVNLG</sequence>
<name>A0A6A6RJU1_9PLEO</name>
<dbReference type="EMBL" id="MU006815">
    <property type="protein sequence ID" value="KAF2634721.1"/>
    <property type="molecule type" value="Genomic_DNA"/>
</dbReference>
<evidence type="ECO:0000256" key="1">
    <source>
        <dbReference type="SAM" id="MobiDB-lite"/>
    </source>
</evidence>
<feature type="region of interest" description="Disordered" evidence="1">
    <location>
        <begin position="22"/>
        <end position="101"/>
    </location>
</feature>
<protein>
    <submittedName>
        <fullName evidence="2">Uncharacterized protein</fullName>
    </submittedName>
</protein>
<dbReference type="Proteomes" id="UP000799753">
    <property type="component" value="Unassembled WGS sequence"/>
</dbReference>
<dbReference type="AlphaFoldDB" id="A0A6A6RJU1"/>
<evidence type="ECO:0000313" key="3">
    <source>
        <dbReference type="Proteomes" id="UP000799753"/>
    </source>
</evidence>
<accession>A0A6A6RJU1</accession>
<proteinExistence type="predicted"/>
<gene>
    <name evidence="2" type="ORF">P280DRAFT_231956</name>
</gene>